<dbReference type="HOGENOM" id="CLU_2534083_0_0_1"/>
<evidence type="ECO:0000313" key="2">
    <source>
        <dbReference type="Proteomes" id="UP000017836"/>
    </source>
</evidence>
<name>U5CLB0_AMBTC</name>
<feature type="non-terminal residue" evidence="1">
    <location>
        <position position="1"/>
    </location>
</feature>
<reference evidence="2" key="1">
    <citation type="journal article" date="2013" name="Science">
        <title>The Amborella genome and the evolution of flowering plants.</title>
        <authorList>
            <consortium name="Amborella Genome Project"/>
        </authorList>
    </citation>
    <scope>NUCLEOTIDE SEQUENCE [LARGE SCALE GENOMIC DNA]</scope>
</reference>
<dbReference type="EMBL" id="KI395028">
    <property type="protein sequence ID" value="ERM99315.1"/>
    <property type="molecule type" value="Genomic_DNA"/>
</dbReference>
<organism evidence="1 2">
    <name type="scientific">Amborella trichopoda</name>
    <dbReference type="NCBI Taxonomy" id="13333"/>
    <lineage>
        <taxon>Eukaryota</taxon>
        <taxon>Viridiplantae</taxon>
        <taxon>Streptophyta</taxon>
        <taxon>Embryophyta</taxon>
        <taxon>Tracheophyta</taxon>
        <taxon>Spermatophyta</taxon>
        <taxon>Magnoliopsida</taxon>
        <taxon>Amborellales</taxon>
        <taxon>Amborellaceae</taxon>
        <taxon>Amborella</taxon>
    </lineage>
</organism>
<sequence>LKEVSGLAQRMAALMCVNDELSSINGETYSDSEDHIEVQPKESVMDSIDREVERTKNHGSDVVQWLELEELDIDDAIIQSLDLS</sequence>
<evidence type="ECO:0000313" key="1">
    <source>
        <dbReference type="EMBL" id="ERM99315.1"/>
    </source>
</evidence>
<dbReference type="Proteomes" id="UP000017836">
    <property type="component" value="Unassembled WGS sequence"/>
</dbReference>
<proteinExistence type="predicted"/>
<keyword evidence="2" id="KW-1185">Reference proteome</keyword>
<feature type="non-terminal residue" evidence="1">
    <location>
        <position position="84"/>
    </location>
</feature>
<gene>
    <name evidence="1" type="ORF">AMTR_s02387p00009250</name>
</gene>
<dbReference type="AlphaFoldDB" id="U5CLB0"/>
<accession>U5CLB0</accession>
<protein>
    <submittedName>
        <fullName evidence="1">Uncharacterized protein</fullName>
    </submittedName>
</protein>